<dbReference type="Pfam" id="PF00072">
    <property type="entry name" value="Response_reg"/>
    <property type="match status" value="1"/>
</dbReference>
<dbReference type="InterPro" id="IPR052048">
    <property type="entry name" value="ST_Response_Regulator"/>
</dbReference>
<name>A0ABM5UYU3_9BURK</name>
<dbReference type="InterPro" id="IPR011990">
    <property type="entry name" value="TPR-like_helical_dom_sf"/>
</dbReference>
<dbReference type="SMART" id="SM00028">
    <property type="entry name" value="TPR"/>
    <property type="match status" value="4"/>
</dbReference>
<dbReference type="RefSeq" id="WP_053195935.1">
    <property type="nucleotide sequence ID" value="NZ_CP011409.1"/>
</dbReference>
<dbReference type="Gene3D" id="1.25.40.10">
    <property type="entry name" value="Tetratricopeptide repeat domain"/>
    <property type="match status" value="2"/>
</dbReference>
<dbReference type="PROSITE" id="PS50110">
    <property type="entry name" value="RESPONSE_REGULATORY"/>
    <property type="match status" value="1"/>
</dbReference>
<dbReference type="InterPro" id="IPR011006">
    <property type="entry name" value="CheY-like_superfamily"/>
</dbReference>
<dbReference type="SMART" id="SM00448">
    <property type="entry name" value="REC"/>
    <property type="match status" value="1"/>
</dbReference>
<gene>
    <name evidence="3" type="ORF">F506_06565</name>
</gene>
<dbReference type="EMBL" id="CP011409">
    <property type="protein sequence ID" value="AKZ62380.1"/>
    <property type="molecule type" value="Genomic_DNA"/>
</dbReference>
<evidence type="ECO:0000259" key="2">
    <source>
        <dbReference type="PROSITE" id="PS50110"/>
    </source>
</evidence>
<reference evidence="4" key="1">
    <citation type="journal article" date="2015" name="Genome Announc.">
        <title>Complete Genome Sequence of Herbaspirillum hiltneri N3 (DSM 17495), Isolated from Surface-Sterilized Wheat Roots.</title>
        <authorList>
            <person name="Guizelini D."/>
            <person name="Saizaki P.M."/>
            <person name="Coimbra N.A."/>
            <person name="Weiss V.A."/>
            <person name="Faoro H."/>
            <person name="Sfeir M.Z."/>
            <person name="Baura V.A."/>
            <person name="Monteiro R.A."/>
            <person name="Chubatsu L.S."/>
            <person name="Souza E.M."/>
            <person name="Cruz L.M."/>
            <person name="Pedrosa F.O."/>
            <person name="Raittz R.T."/>
            <person name="Marchaukoski J.N."/>
            <person name="Steffens M.B."/>
        </authorList>
    </citation>
    <scope>NUCLEOTIDE SEQUENCE [LARGE SCALE GENOMIC DNA]</scope>
    <source>
        <strain evidence="4">N3</strain>
    </source>
</reference>
<dbReference type="InterPro" id="IPR001789">
    <property type="entry name" value="Sig_transdc_resp-reg_receiver"/>
</dbReference>
<keyword evidence="4" id="KW-1185">Reference proteome</keyword>
<accession>A0ABM5UYU3</accession>
<protein>
    <submittedName>
        <fullName evidence="3">Response regulator receiver protein</fullName>
    </submittedName>
</protein>
<evidence type="ECO:0000313" key="4">
    <source>
        <dbReference type="Proteomes" id="UP000063429"/>
    </source>
</evidence>
<proteinExistence type="predicted"/>
<evidence type="ECO:0000256" key="1">
    <source>
        <dbReference type="PROSITE-ProRule" id="PRU00169"/>
    </source>
</evidence>
<feature type="domain" description="Response regulatory" evidence="2">
    <location>
        <begin position="13"/>
        <end position="133"/>
    </location>
</feature>
<dbReference type="SUPFAM" id="SSF48452">
    <property type="entry name" value="TPR-like"/>
    <property type="match status" value="2"/>
</dbReference>
<feature type="modified residue" description="4-aspartylphosphate" evidence="1">
    <location>
        <position position="64"/>
    </location>
</feature>
<evidence type="ECO:0000313" key="3">
    <source>
        <dbReference type="EMBL" id="AKZ62380.1"/>
    </source>
</evidence>
<keyword evidence="1" id="KW-0597">Phosphoprotein</keyword>
<dbReference type="Pfam" id="PF13432">
    <property type="entry name" value="TPR_16"/>
    <property type="match status" value="1"/>
</dbReference>
<dbReference type="Gene3D" id="3.40.50.2300">
    <property type="match status" value="1"/>
</dbReference>
<organism evidence="3 4">
    <name type="scientific">Herbaspirillum hiltneri N3</name>
    <dbReference type="NCBI Taxonomy" id="1262470"/>
    <lineage>
        <taxon>Bacteria</taxon>
        <taxon>Pseudomonadati</taxon>
        <taxon>Pseudomonadota</taxon>
        <taxon>Betaproteobacteria</taxon>
        <taxon>Burkholderiales</taxon>
        <taxon>Oxalobacteraceae</taxon>
        <taxon>Herbaspirillum</taxon>
    </lineage>
</organism>
<dbReference type="PANTHER" id="PTHR43228">
    <property type="entry name" value="TWO-COMPONENT RESPONSE REGULATOR"/>
    <property type="match status" value="1"/>
</dbReference>
<dbReference type="Proteomes" id="UP000063429">
    <property type="component" value="Chromosome"/>
</dbReference>
<dbReference type="InterPro" id="IPR019734">
    <property type="entry name" value="TPR_rpt"/>
</dbReference>
<dbReference type="Pfam" id="PF14559">
    <property type="entry name" value="TPR_19"/>
    <property type="match status" value="1"/>
</dbReference>
<sequence length="543" mass="59355">MTLVPFSRISSLRSLIIDDMPAMRQNIRMHLGQLGITKVDQAGTPDEAIRAVQGGSAYDLIVCDYNLNKETNGQQLLEFFRTQHLLPPTTMFIMVTAESGYNLVASAAEFQPDAYMLKPLTASKLADRIERLLDKQNALLPINEKLKRKDQAGAVVECDNVLKVAPKWIVDILKTKGSLLIELRRIEEARAVYAQALEMRDDLVWAKVGMARCNIVAGQYADAKVLVQAVLAQNSQYIEAYDLLAQIEDAQGNQQQALDALARSSEIIPSARRSRLVGDAAYRVGDLDQAKEAFDKVLKHTKGSLTAQPSDLLTLAQVHIDTGDADAALALLASAPKRYAESKMFISTQSAVAAQAHVQLGDMISAEMAFEAARNAAEGSPSEMATLALAKAAFSVGRDEEGAQLISQAVKSDHENKTLLALARKVLADCGKETMTDELVDGAVKQCMGIIAEANSLMRSAKPDESLAKLEEALHSMPENTGVLMAAAQLHLLWMSQRGINQEYVKRVNRYLNTLDRLIPGNDRVSKMHKFLRDAVAKAAQKS</sequence>
<dbReference type="SUPFAM" id="SSF52172">
    <property type="entry name" value="CheY-like"/>
    <property type="match status" value="1"/>
</dbReference>
<dbReference type="PANTHER" id="PTHR43228:SF1">
    <property type="entry name" value="TWO-COMPONENT RESPONSE REGULATOR ARR22"/>
    <property type="match status" value="1"/>
</dbReference>